<keyword evidence="1" id="KW-0732">Signal</keyword>
<dbReference type="AlphaFoldDB" id="A0A937HHB5"/>
<feature type="chain" id="PRO_5037451570" evidence="1">
    <location>
        <begin position="22"/>
        <end position="109"/>
    </location>
</feature>
<evidence type="ECO:0000256" key="1">
    <source>
        <dbReference type="SAM" id="SignalP"/>
    </source>
</evidence>
<feature type="non-terminal residue" evidence="2">
    <location>
        <position position="109"/>
    </location>
</feature>
<gene>
    <name evidence="2" type="ORF">ISQ19_05705</name>
</gene>
<comment type="caution">
    <text evidence="2">The sequence shown here is derived from an EMBL/GenBank/DDBJ whole genome shotgun (WGS) entry which is preliminary data.</text>
</comment>
<reference evidence="2" key="1">
    <citation type="submission" date="2020-10" db="EMBL/GenBank/DDBJ databases">
        <title>Microbiome of the Black Sea water column analyzed by genome centric metagenomics.</title>
        <authorList>
            <person name="Cabello-Yeves P.J."/>
            <person name="Callieri C."/>
            <person name="Picazo A."/>
            <person name="Mehrshad M."/>
            <person name="Haro-Moreno J.M."/>
            <person name="Roda-Garcia J."/>
            <person name="Dzembekova N."/>
            <person name="Slabakova V."/>
            <person name="Slabakova N."/>
            <person name="Moncheva S."/>
            <person name="Rodriguez-Valera F."/>
        </authorList>
    </citation>
    <scope>NUCLEOTIDE SEQUENCE</scope>
    <source>
        <strain evidence="2">BS307-5m-G5</strain>
    </source>
</reference>
<feature type="signal peptide" evidence="1">
    <location>
        <begin position="1"/>
        <end position="21"/>
    </location>
</feature>
<sequence length="109" mass="11735">MKITRLAVVVALSALLSACLGGDIDEVVQRQCPPIAVLVTADVLPRDAAVYLDTAKLKCFINRDAEDVLQAEITLSGRSEVAQQVPLFVAALGDNDRQLARSQYKISLP</sequence>
<dbReference type="Proteomes" id="UP000785783">
    <property type="component" value="Unassembled WGS sequence"/>
</dbReference>
<dbReference type="PROSITE" id="PS51257">
    <property type="entry name" value="PROKAR_LIPOPROTEIN"/>
    <property type="match status" value="1"/>
</dbReference>
<proteinExistence type="predicted"/>
<protein>
    <submittedName>
        <fullName evidence="2">Uncharacterized protein</fullName>
    </submittedName>
</protein>
<evidence type="ECO:0000313" key="2">
    <source>
        <dbReference type="EMBL" id="MBL6762174.1"/>
    </source>
</evidence>
<accession>A0A937HHB5</accession>
<organism evidence="2 3">
    <name type="scientific">PS1 clade bacterium</name>
    <dbReference type="NCBI Taxonomy" id="2175152"/>
    <lineage>
        <taxon>Bacteria</taxon>
        <taxon>Pseudomonadati</taxon>
        <taxon>Pseudomonadota</taxon>
        <taxon>Alphaproteobacteria</taxon>
        <taxon>PS1 clade</taxon>
    </lineage>
</organism>
<dbReference type="EMBL" id="JADHOK010000080">
    <property type="protein sequence ID" value="MBL6762174.1"/>
    <property type="molecule type" value="Genomic_DNA"/>
</dbReference>
<name>A0A937HHB5_9PROT</name>
<evidence type="ECO:0000313" key="3">
    <source>
        <dbReference type="Proteomes" id="UP000785783"/>
    </source>
</evidence>